<gene>
    <name evidence="6" type="ORF">SETIT_5G150400v2</name>
</gene>
<dbReference type="KEGG" id="sita:101782584"/>
<accession>A0A368R6P3</accession>
<dbReference type="EMBL" id="CM003532">
    <property type="protein sequence ID" value="RCV25240.1"/>
    <property type="molecule type" value="Genomic_DNA"/>
</dbReference>
<evidence type="ECO:0000256" key="3">
    <source>
        <dbReference type="ARBA" id="ARBA00022801"/>
    </source>
</evidence>
<dbReference type="CDD" id="cd01837">
    <property type="entry name" value="SGNH_plant_lipase_like"/>
    <property type="match status" value="1"/>
</dbReference>
<reference evidence="6" key="1">
    <citation type="journal article" date="2012" name="Nat. Biotechnol.">
        <title>Reference genome sequence of the model plant Setaria.</title>
        <authorList>
            <person name="Bennetzen J.L."/>
            <person name="Schmutz J."/>
            <person name="Wang H."/>
            <person name="Percifield R."/>
            <person name="Hawkins J."/>
            <person name="Pontaroli A.C."/>
            <person name="Estep M."/>
            <person name="Feng L."/>
            <person name="Vaughn J.N."/>
            <person name="Grimwood J."/>
            <person name="Jenkins J."/>
            <person name="Barry K."/>
            <person name="Lindquist E."/>
            <person name="Hellsten U."/>
            <person name="Deshpande S."/>
            <person name="Wang X."/>
            <person name="Wu X."/>
            <person name="Mitros T."/>
            <person name="Triplett J."/>
            <person name="Yang X."/>
            <person name="Ye C.Y."/>
            <person name="Mauro-Herrera M."/>
            <person name="Wang L."/>
            <person name="Li P."/>
            <person name="Sharma M."/>
            <person name="Sharma R."/>
            <person name="Ronald P.C."/>
            <person name="Panaud O."/>
            <person name="Kellogg E.A."/>
            <person name="Brutnell T.P."/>
            <person name="Doust A.N."/>
            <person name="Tuskan G.A."/>
            <person name="Rokhsar D."/>
            <person name="Devos K.M."/>
        </authorList>
    </citation>
    <scope>NUCLEOTIDE SEQUENCE [LARGE SCALE GENOMIC DNA]</scope>
    <source>
        <strain evidence="6">Yugu1</strain>
    </source>
</reference>
<dbReference type="AlphaFoldDB" id="A0A368R6P3"/>
<dbReference type="Pfam" id="PF00657">
    <property type="entry name" value="Lipase_GDSL"/>
    <property type="match status" value="1"/>
</dbReference>
<dbReference type="SMR" id="A0A368R6P3"/>
<feature type="chain" id="PRO_5016860615" description="Esterase" evidence="5">
    <location>
        <begin position="23"/>
        <end position="373"/>
    </location>
</feature>
<evidence type="ECO:0008006" key="7">
    <source>
        <dbReference type="Google" id="ProtNLM"/>
    </source>
</evidence>
<dbReference type="Gene3D" id="3.40.50.1110">
    <property type="entry name" value="SGNH hydrolase"/>
    <property type="match status" value="1"/>
</dbReference>
<keyword evidence="4" id="KW-0325">Glycoprotein</keyword>
<evidence type="ECO:0000313" key="6">
    <source>
        <dbReference type="EMBL" id="RCV25240.1"/>
    </source>
</evidence>
<evidence type="ECO:0000256" key="2">
    <source>
        <dbReference type="ARBA" id="ARBA00022729"/>
    </source>
</evidence>
<dbReference type="PANTHER" id="PTHR22835">
    <property type="entry name" value="ZINC FINGER FYVE DOMAIN CONTAINING PROTEIN"/>
    <property type="match status" value="1"/>
</dbReference>
<evidence type="ECO:0000256" key="5">
    <source>
        <dbReference type="SAM" id="SignalP"/>
    </source>
</evidence>
<reference evidence="6" key="2">
    <citation type="submission" date="2015-07" db="EMBL/GenBank/DDBJ databases">
        <authorList>
            <person name="Noorani M."/>
        </authorList>
    </citation>
    <scope>NUCLEOTIDE SEQUENCE</scope>
    <source>
        <strain evidence="6">Yugu1</strain>
    </source>
</reference>
<dbReference type="SUPFAM" id="SSF52266">
    <property type="entry name" value="SGNH hydrolase"/>
    <property type="match status" value="1"/>
</dbReference>
<protein>
    <recommendedName>
        <fullName evidence="7">Esterase</fullName>
    </recommendedName>
</protein>
<comment type="similarity">
    <text evidence="1">Belongs to the 'GDSL' lipolytic enzyme family.</text>
</comment>
<name>A0A368R6P3_SETIT</name>
<evidence type="ECO:0000256" key="4">
    <source>
        <dbReference type="ARBA" id="ARBA00023180"/>
    </source>
</evidence>
<evidence type="ECO:0000256" key="1">
    <source>
        <dbReference type="ARBA" id="ARBA00008668"/>
    </source>
</evidence>
<dbReference type="InterPro" id="IPR036514">
    <property type="entry name" value="SGNH_hydro_sf"/>
</dbReference>
<keyword evidence="3" id="KW-0378">Hydrolase</keyword>
<sequence length="373" mass="40271">MRLVVVALSFQVLLLLCSFSFSIRTNYTSIFSFGDSFTDTGNFVIIGGPTTPNLLIINPPYGMTFFGHPTGRISDGRLAIDFIAEALGLPLLPPSMAVNQSFRQGANFAVAGATALDREFFVRDGDTSVTRYNISLGDQLAWFDAMKPSLCGSPQACQEYFAQALFVVGEFGWNDYAFMLMSGKSIDEARTRVPQVVGTICAAAEKLIGEGGKTVVVPGVTPLGCSTWNLVRFASQNADYEPDTGCLKGMNRLSREHNKELRQALARLRGRSPAGVRIVYADFYAPIVDFAAAPGRYGFDGTYGALRVCCGDGGGRYNVNLSMACGTPGVSACPDPSAYVNWDGIHLTEAANHRIADGWFRGPYAHPPILMDT</sequence>
<feature type="signal peptide" evidence="5">
    <location>
        <begin position="1"/>
        <end position="22"/>
    </location>
</feature>
<dbReference type="InterPro" id="IPR035669">
    <property type="entry name" value="SGNH_plant_lipase-like"/>
</dbReference>
<dbReference type="GO" id="GO:0016788">
    <property type="term" value="F:hydrolase activity, acting on ester bonds"/>
    <property type="evidence" value="ECO:0007669"/>
    <property type="project" value="InterPro"/>
</dbReference>
<dbReference type="InterPro" id="IPR001087">
    <property type="entry name" value="GDSL"/>
</dbReference>
<dbReference type="PANTHER" id="PTHR22835:SF559">
    <property type="entry name" value="OS01G0215500 PROTEIN"/>
    <property type="match status" value="1"/>
</dbReference>
<proteinExistence type="inferred from homology"/>
<keyword evidence="2 5" id="KW-0732">Signal</keyword>
<organism evidence="6">
    <name type="scientific">Setaria italica</name>
    <name type="common">Foxtail millet</name>
    <name type="synonym">Panicum italicum</name>
    <dbReference type="NCBI Taxonomy" id="4555"/>
    <lineage>
        <taxon>Eukaryota</taxon>
        <taxon>Viridiplantae</taxon>
        <taxon>Streptophyta</taxon>
        <taxon>Embryophyta</taxon>
        <taxon>Tracheophyta</taxon>
        <taxon>Spermatophyta</taxon>
        <taxon>Magnoliopsida</taxon>
        <taxon>Liliopsida</taxon>
        <taxon>Poales</taxon>
        <taxon>Poaceae</taxon>
        <taxon>PACMAD clade</taxon>
        <taxon>Panicoideae</taxon>
        <taxon>Panicodae</taxon>
        <taxon>Paniceae</taxon>
        <taxon>Cenchrinae</taxon>
        <taxon>Setaria</taxon>
    </lineage>
</organism>
<dbReference type="OrthoDB" id="672036at2759"/>